<keyword evidence="1" id="KW-0732">Signal</keyword>
<evidence type="ECO:0000259" key="3">
    <source>
        <dbReference type="Pfam" id="PF18003"/>
    </source>
</evidence>
<comment type="caution">
    <text evidence="4">The sequence shown here is derived from an EMBL/GenBank/DDBJ whole genome shotgun (WGS) entry which is preliminary data.</text>
</comment>
<accession>A0A9W6B777</accession>
<proteinExistence type="predicted"/>
<dbReference type="PROSITE" id="PS51257">
    <property type="entry name" value="PROKAR_LIPOPROTEIN"/>
    <property type="match status" value="1"/>
</dbReference>
<evidence type="ECO:0008006" key="6">
    <source>
        <dbReference type="Google" id="ProtNLM"/>
    </source>
</evidence>
<dbReference type="EMBL" id="BRVP01000027">
    <property type="protein sequence ID" value="GLB53883.1"/>
    <property type="molecule type" value="Genomic_DNA"/>
</dbReference>
<sequence length="225" mass="25117">MKIKYVYIMALMMLTQVFVGCELDNYDEPDAMLSGSVVYEGETLGIRGQGATFALYQDGYELHTSIPVYIAQDGTYSANLFKGEYKLVRIDGAPWVSQSSDTLVINVNGSTEYDVAVTPYFTISDESFNVQSGTVNTSFKIKQVVSTSSLSEVNIYLRSKILLDDNYYDYKISVDVSDITLGDLKDVEVTIPDDLLDNEYLYIRVGAKSSSSSEFIYTQSQKIIL</sequence>
<dbReference type="Pfam" id="PF12866">
    <property type="entry name" value="DUF3823"/>
    <property type="match status" value="1"/>
</dbReference>
<dbReference type="RefSeq" id="WP_281756166.1">
    <property type="nucleotide sequence ID" value="NZ_BRVP01000027.1"/>
</dbReference>
<keyword evidence="5" id="KW-1185">Reference proteome</keyword>
<name>A0A9W6B777_9FLAO</name>
<evidence type="ECO:0000259" key="2">
    <source>
        <dbReference type="Pfam" id="PF12866"/>
    </source>
</evidence>
<dbReference type="InterPro" id="IPR041186">
    <property type="entry name" value="DUF3823_C"/>
</dbReference>
<dbReference type="Proteomes" id="UP001143545">
    <property type="component" value="Unassembled WGS sequence"/>
</dbReference>
<feature type="domain" description="DUF3823" evidence="2">
    <location>
        <begin position="32"/>
        <end position="118"/>
    </location>
</feature>
<evidence type="ECO:0000313" key="4">
    <source>
        <dbReference type="EMBL" id="GLB53883.1"/>
    </source>
</evidence>
<feature type="domain" description="DUF3823" evidence="3">
    <location>
        <begin position="121"/>
        <end position="222"/>
    </location>
</feature>
<protein>
    <recommendedName>
        <fullName evidence="6">DUF3823 domain-containing protein</fullName>
    </recommendedName>
</protein>
<dbReference type="AlphaFoldDB" id="A0A9W6B777"/>
<feature type="chain" id="PRO_5040841395" description="DUF3823 domain-containing protein" evidence="1">
    <location>
        <begin position="20"/>
        <end position="225"/>
    </location>
</feature>
<reference evidence="4" key="1">
    <citation type="submission" date="2022-07" db="EMBL/GenBank/DDBJ databases">
        <title>Taxonomy of Novel Oxalotrophic and Methylotrophic Bacteria.</title>
        <authorList>
            <person name="Sahin N."/>
            <person name="Tani A."/>
        </authorList>
    </citation>
    <scope>NUCLEOTIDE SEQUENCE</scope>
    <source>
        <strain evidence="4">AM327</strain>
    </source>
</reference>
<evidence type="ECO:0000256" key="1">
    <source>
        <dbReference type="SAM" id="SignalP"/>
    </source>
</evidence>
<dbReference type="Gene3D" id="2.60.40.2060">
    <property type="match status" value="1"/>
</dbReference>
<dbReference type="Gene3D" id="2.60.40.1120">
    <property type="entry name" value="Carboxypeptidase-like, regulatory domain"/>
    <property type="match status" value="1"/>
</dbReference>
<dbReference type="Pfam" id="PF18003">
    <property type="entry name" value="DUF3823_C"/>
    <property type="match status" value="1"/>
</dbReference>
<feature type="signal peptide" evidence="1">
    <location>
        <begin position="1"/>
        <end position="19"/>
    </location>
</feature>
<gene>
    <name evidence="4" type="ORF">NBRC110019_29240</name>
</gene>
<organism evidence="4 5">
    <name type="scientific">Neptunitalea chrysea</name>
    <dbReference type="NCBI Taxonomy" id="1647581"/>
    <lineage>
        <taxon>Bacteria</taxon>
        <taxon>Pseudomonadati</taxon>
        <taxon>Bacteroidota</taxon>
        <taxon>Flavobacteriia</taxon>
        <taxon>Flavobacteriales</taxon>
        <taxon>Flavobacteriaceae</taxon>
        <taxon>Neptunitalea</taxon>
    </lineage>
</organism>
<evidence type="ECO:0000313" key="5">
    <source>
        <dbReference type="Proteomes" id="UP001143545"/>
    </source>
</evidence>
<dbReference type="InterPro" id="IPR024278">
    <property type="entry name" value="DUF3823_N"/>
</dbReference>